<dbReference type="PANTHER" id="PTHR36440:SF1">
    <property type="entry name" value="PUTATIVE (AFU_ORTHOLOGUE AFUA_8G07350)-RELATED"/>
    <property type="match status" value="1"/>
</dbReference>
<accession>A0A9E7R386</accession>
<dbReference type="InterPro" id="IPR014710">
    <property type="entry name" value="RmlC-like_jellyroll"/>
</dbReference>
<dbReference type="GeneID" id="74941003"/>
<dbReference type="KEGG" id="ssai:N0B31_01235"/>
<dbReference type="AlphaFoldDB" id="A0A9E7R386"/>
<dbReference type="Proteomes" id="UP001057580">
    <property type="component" value="Chromosome"/>
</dbReference>
<name>A0A9E7R386_9EURY</name>
<dbReference type="SUPFAM" id="SSF51182">
    <property type="entry name" value="RmlC-like cupins"/>
    <property type="match status" value="1"/>
</dbReference>
<protein>
    <submittedName>
        <fullName evidence="2">Cupin domain-containing protein</fullName>
    </submittedName>
</protein>
<dbReference type="EMBL" id="CP104003">
    <property type="protein sequence ID" value="UWM54914.1"/>
    <property type="molecule type" value="Genomic_DNA"/>
</dbReference>
<dbReference type="InterPro" id="IPR013096">
    <property type="entry name" value="Cupin_2"/>
</dbReference>
<feature type="domain" description="Cupin type-2" evidence="1">
    <location>
        <begin position="40"/>
        <end position="106"/>
    </location>
</feature>
<gene>
    <name evidence="2" type="ORF">N0B31_01235</name>
</gene>
<reference evidence="2" key="1">
    <citation type="submission" date="2022-09" db="EMBL/GenBank/DDBJ databases">
        <title>Diverse halophilic archaea isolated from saline environments.</title>
        <authorList>
            <person name="Cui H.-L."/>
        </authorList>
    </citation>
    <scope>NUCLEOTIDE SEQUENCE</scope>
    <source>
        <strain evidence="2">ZS-35-S2</strain>
    </source>
</reference>
<dbReference type="Gene3D" id="2.60.120.10">
    <property type="entry name" value="Jelly Rolls"/>
    <property type="match status" value="1"/>
</dbReference>
<dbReference type="RefSeq" id="WP_260593941.1">
    <property type="nucleotide sequence ID" value="NZ_CP104003.1"/>
</dbReference>
<proteinExistence type="predicted"/>
<dbReference type="InterPro" id="IPR011051">
    <property type="entry name" value="RmlC_Cupin_sf"/>
</dbReference>
<evidence type="ECO:0000313" key="2">
    <source>
        <dbReference type="EMBL" id="UWM54914.1"/>
    </source>
</evidence>
<organism evidence="2 3">
    <name type="scientific">Salinirubellus salinus</name>
    <dbReference type="NCBI Taxonomy" id="1364945"/>
    <lineage>
        <taxon>Archaea</taxon>
        <taxon>Methanobacteriati</taxon>
        <taxon>Methanobacteriota</taxon>
        <taxon>Stenosarchaea group</taxon>
        <taxon>Halobacteria</taxon>
        <taxon>Halobacteriales</taxon>
        <taxon>Natronomonadaceae</taxon>
        <taxon>Salinirubellus</taxon>
    </lineage>
</organism>
<evidence type="ECO:0000259" key="1">
    <source>
        <dbReference type="Pfam" id="PF07883"/>
    </source>
</evidence>
<dbReference type="PANTHER" id="PTHR36440">
    <property type="entry name" value="PUTATIVE (AFU_ORTHOLOGUE AFUA_8G07350)-RELATED"/>
    <property type="match status" value="1"/>
</dbReference>
<evidence type="ECO:0000313" key="3">
    <source>
        <dbReference type="Proteomes" id="UP001057580"/>
    </source>
</evidence>
<dbReference type="Pfam" id="PF07883">
    <property type="entry name" value="Cupin_2"/>
    <property type="match status" value="1"/>
</dbReference>
<keyword evidence="3" id="KW-1185">Reference proteome</keyword>
<dbReference type="InterPro" id="IPR053146">
    <property type="entry name" value="QDO-like"/>
</dbReference>
<sequence>MPTAAEAGERSRVLDFEGFPGRWEILETGEETDGERFTTRMELEERSELPVHAHPHAEEHYEVVAGELEVQVGDEWSTLTAGERAVVPPDTPHTFRNETDAVVLNVHSPALRFEEFFRGFHRLKIGRGVEMPPRGPKPAVLLAMLLVEHEDEQVVVSPPQWVFRVLARVGSLIGYRLPE</sequence>